<evidence type="ECO:0000256" key="8">
    <source>
        <dbReference type="ARBA" id="ARBA00023114"/>
    </source>
</evidence>
<name>A0A9Q6WQI2_9BURK</name>
<keyword evidence="16" id="KW-1185">Reference proteome</keyword>
<dbReference type="InterPro" id="IPR033900">
    <property type="entry name" value="Gram_neg_porin_domain"/>
</dbReference>
<evidence type="ECO:0000256" key="5">
    <source>
        <dbReference type="ARBA" id="ARBA00022692"/>
    </source>
</evidence>
<evidence type="ECO:0000256" key="2">
    <source>
        <dbReference type="ARBA" id="ARBA00011233"/>
    </source>
</evidence>
<keyword evidence="4" id="KW-1134">Transmembrane beta strand</keyword>
<evidence type="ECO:0000256" key="1">
    <source>
        <dbReference type="ARBA" id="ARBA00004571"/>
    </source>
</evidence>
<reference evidence="13 16" key="3">
    <citation type="submission" date="2024-01" db="EMBL/GenBank/DDBJ databases">
        <title>The diversity of rhizobia nodulating Mimosa spp. in eleven states of Brazil covering several biomes is determined by host plant, location, and edaphic factors.</title>
        <authorList>
            <person name="Rouws L."/>
            <person name="Barauna A."/>
            <person name="Beukes C."/>
            <person name="De Faria S.M."/>
            <person name="Gross E."/>
            <person name="Dos Reis Junior F.B."/>
            <person name="Simon M."/>
            <person name="Maluk M."/>
            <person name="Odee D.W."/>
            <person name="Kenicer G."/>
            <person name="Young J.P.W."/>
            <person name="Reis V.M."/>
            <person name="Zilli J."/>
            <person name="James E.K."/>
        </authorList>
    </citation>
    <scope>NUCLEOTIDE SEQUENCE [LARGE SCALE GENOMIC DNA]</scope>
    <source>
        <strain evidence="13 16">JHI1651</strain>
    </source>
</reference>
<evidence type="ECO:0000313" key="15">
    <source>
        <dbReference type="Proteomes" id="UP000509548"/>
    </source>
</evidence>
<accession>A0A9Q6WQI2</accession>
<geneLocation type="plasmid" evidence="15"/>
<dbReference type="GO" id="GO:0015288">
    <property type="term" value="F:porin activity"/>
    <property type="evidence" value="ECO:0007669"/>
    <property type="project" value="UniProtKB-KW"/>
</dbReference>
<dbReference type="PRINTS" id="PR00184">
    <property type="entry name" value="NEISSPPORIN"/>
</dbReference>
<dbReference type="PANTHER" id="PTHR34501:SF9">
    <property type="entry name" value="MAJOR OUTER MEMBRANE PROTEIN P.IA"/>
    <property type="match status" value="1"/>
</dbReference>
<keyword evidence="7" id="KW-0406">Ion transport</keyword>
<dbReference type="SUPFAM" id="SSF56935">
    <property type="entry name" value="Porins"/>
    <property type="match status" value="1"/>
</dbReference>
<keyword evidence="14" id="KW-0614">Plasmid</keyword>
<keyword evidence="3" id="KW-0813">Transport</keyword>
<evidence type="ECO:0000256" key="7">
    <source>
        <dbReference type="ARBA" id="ARBA00023065"/>
    </source>
</evidence>
<feature type="signal peptide" evidence="11">
    <location>
        <begin position="1"/>
        <end position="21"/>
    </location>
</feature>
<reference evidence="14" key="2">
    <citation type="submission" date="2016-06" db="EMBL/GenBank/DDBJ databases">
        <authorList>
            <person name="Huang P."/>
            <person name="Jiang X."/>
            <person name="Liu X."/>
        </authorList>
    </citation>
    <scope>NUCLEOTIDE SEQUENCE</scope>
    <source>
        <strain evidence="14">852011</strain>
        <plasmid evidence="14">unnamed</plasmid>
    </source>
</reference>
<evidence type="ECO:0000256" key="11">
    <source>
        <dbReference type="SAM" id="SignalP"/>
    </source>
</evidence>
<evidence type="ECO:0000256" key="3">
    <source>
        <dbReference type="ARBA" id="ARBA00022448"/>
    </source>
</evidence>
<evidence type="ECO:0000259" key="12">
    <source>
        <dbReference type="Pfam" id="PF13609"/>
    </source>
</evidence>
<keyword evidence="8" id="KW-0626">Porin</keyword>
<dbReference type="AlphaFoldDB" id="A0A9Q6WQI2"/>
<feature type="chain" id="PRO_5040404683" evidence="11">
    <location>
        <begin position="22"/>
        <end position="394"/>
    </location>
</feature>
<evidence type="ECO:0000256" key="10">
    <source>
        <dbReference type="ARBA" id="ARBA00023237"/>
    </source>
</evidence>
<dbReference type="PANTHER" id="PTHR34501">
    <property type="entry name" value="PROTEIN YDDL-RELATED"/>
    <property type="match status" value="1"/>
</dbReference>
<keyword evidence="5" id="KW-0812">Transmembrane</keyword>
<dbReference type="EMBL" id="JAYLVJ010000013">
    <property type="protein sequence ID" value="MEO1754841.1"/>
    <property type="molecule type" value="Genomic_DNA"/>
</dbReference>
<dbReference type="Proteomes" id="UP000509548">
    <property type="component" value="Plasmid unnamed"/>
</dbReference>
<comment type="subunit">
    <text evidence="2">Homotrimer.</text>
</comment>
<proteinExistence type="predicted"/>
<dbReference type="GO" id="GO:0046930">
    <property type="term" value="C:pore complex"/>
    <property type="evidence" value="ECO:0007669"/>
    <property type="project" value="UniProtKB-KW"/>
</dbReference>
<dbReference type="RefSeq" id="WP_054932372.1">
    <property type="nucleotide sequence ID" value="NZ_CADFFM010000014.1"/>
</dbReference>
<dbReference type="Pfam" id="PF13609">
    <property type="entry name" value="Porin_4"/>
    <property type="match status" value="1"/>
</dbReference>
<reference evidence="14 15" key="1">
    <citation type="journal article" date="2014" name="Genome Announc.">
        <title>Draft Genome Sequence of the Haloacid-Degrading Burkholderia caribensis Strain MBA4.</title>
        <authorList>
            <person name="Pan Y."/>
            <person name="Kong K.F."/>
            <person name="Tsang J.S."/>
        </authorList>
    </citation>
    <scope>NUCLEOTIDE SEQUENCE [LARGE SCALE GENOMIC DNA]</scope>
    <source>
        <strain evidence="14 15">852011</strain>
    </source>
</reference>
<evidence type="ECO:0000313" key="16">
    <source>
        <dbReference type="Proteomes" id="UP001462961"/>
    </source>
</evidence>
<dbReference type="InterPro" id="IPR023614">
    <property type="entry name" value="Porin_dom_sf"/>
</dbReference>
<keyword evidence="6 11" id="KW-0732">Signal</keyword>
<keyword evidence="9" id="KW-0472">Membrane</keyword>
<dbReference type="PRINTS" id="PR00182">
    <property type="entry name" value="ECOLNEIPORIN"/>
</dbReference>
<dbReference type="CDD" id="cd00342">
    <property type="entry name" value="gram_neg_porins"/>
    <property type="match status" value="1"/>
</dbReference>
<evidence type="ECO:0000256" key="6">
    <source>
        <dbReference type="ARBA" id="ARBA00022729"/>
    </source>
</evidence>
<gene>
    <name evidence="14" type="ORF">A9O66_30960</name>
    <name evidence="13" type="ORF">VOI32_12980</name>
</gene>
<dbReference type="InterPro" id="IPR001702">
    <property type="entry name" value="Porin_Gram-ve"/>
</dbReference>
<dbReference type="Gene3D" id="2.40.160.10">
    <property type="entry name" value="Porin"/>
    <property type="match status" value="1"/>
</dbReference>
<dbReference type="InterPro" id="IPR002299">
    <property type="entry name" value="Porin_Neis"/>
</dbReference>
<geneLocation type="plasmid" evidence="14">
    <name>unnamed</name>
</geneLocation>
<feature type="domain" description="Porin" evidence="12">
    <location>
        <begin position="9"/>
        <end position="353"/>
    </location>
</feature>
<sequence length="394" mass="41654">MKKTTLIFAAASAAFAGAAHAQSSVTLYGLVDAGLTYVSNEATRNSPMTPGGLTDGKATVGMTSGNVQQSRWGMRGVEDLGGGLKAVFNLESGFNVNNGSLANNNQSNNSLFNRQAFVGVSAADYGTLTLGRQYDSVVDYLGPVSAAGTWGGTYFAHRGDNDNLNSTFSISNSVKYQSANYAGASFNALYGFSNNASGFANNRAYSVGAGYKYASLQFAAAYLQIQGLNSNNSSGAIQNLPPSAMTNLPGLQNQRTWGLGVSHVMGPLTIGTVFTQTRYQDSIGDSSLRYNNHEIHARYSVTPELSLGAAYTYTQGLRSTPRTSSTSNSSSHWNQFGVQADYALSKRTDVYAESVMQIGADNQVGANLTQVNGTAAPSTSKSQYVVSTGIRHRF</sequence>
<evidence type="ECO:0000313" key="13">
    <source>
        <dbReference type="EMBL" id="MEO1754841.1"/>
    </source>
</evidence>
<dbReference type="EMBL" id="CP015960">
    <property type="protein sequence ID" value="QLB66934.1"/>
    <property type="molecule type" value="Genomic_DNA"/>
</dbReference>
<dbReference type="InterPro" id="IPR050298">
    <property type="entry name" value="Gram-neg_bact_OMP"/>
</dbReference>
<dbReference type="GO" id="GO:0009279">
    <property type="term" value="C:cell outer membrane"/>
    <property type="evidence" value="ECO:0007669"/>
    <property type="project" value="UniProtKB-SubCell"/>
</dbReference>
<keyword evidence="10" id="KW-0998">Cell outer membrane</keyword>
<evidence type="ECO:0000256" key="4">
    <source>
        <dbReference type="ARBA" id="ARBA00022452"/>
    </source>
</evidence>
<protein>
    <submittedName>
        <fullName evidence="14">Porin</fullName>
    </submittedName>
</protein>
<evidence type="ECO:0000313" key="14">
    <source>
        <dbReference type="EMBL" id="QLB66934.1"/>
    </source>
</evidence>
<comment type="subcellular location">
    <subcellularLocation>
        <location evidence="1">Cell outer membrane</location>
        <topology evidence="1">Multi-pass membrane protein</topology>
    </subcellularLocation>
</comment>
<dbReference type="GO" id="GO:0034220">
    <property type="term" value="P:monoatomic ion transmembrane transport"/>
    <property type="evidence" value="ECO:0007669"/>
    <property type="project" value="InterPro"/>
</dbReference>
<organism evidence="14 15">
    <name type="scientific">Paraburkholderia caribensis</name>
    <dbReference type="NCBI Taxonomy" id="75105"/>
    <lineage>
        <taxon>Bacteria</taxon>
        <taxon>Pseudomonadati</taxon>
        <taxon>Pseudomonadota</taxon>
        <taxon>Betaproteobacteria</taxon>
        <taxon>Burkholderiales</taxon>
        <taxon>Burkholderiaceae</taxon>
        <taxon>Paraburkholderia</taxon>
    </lineage>
</organism>
<dbReference type="Proteomes" id="UP001462961">
    <property type="component" value="Unassembled WGS sequence"/>
</dbReference>
<evidence type="ECO:0000256" key="9">
    <source>
        <dbReference type="ARBA" id="ARBA00023136"/>
    </source>
</evidence>